<reference evidence="3 4" key="1">
    <citation type="submission" date="2016-10" db="EMBL/GenBank/DDBJ databases">
        <authorList>
            <person name="de Groot N.N."/>
        </authorList>
    </citation>
    <scope>NUCLEOTIDE SEQUENCE [LARGE SCALE GENOMIC DNA]</scope>
    <source>
        <strain evidence="3 4">DSM 21741</strain>
    </source>
</reference>
<organism evidence="3 4">
    <name type="scientific">Friedmanniella luteola</name>
    <dbReference type="NCBI Taxonomy" id="546871"/>
    <lineage>
        <taxon>Bacteria</taxon>
        <taxon>Bacillati</taxon>
        <taxon>Actinomycetota</taxon>
        <taxon>Actinomycetes</taxon>
        <taxon>Propionibacteriales</taxon>
        <taxon>Nocardioidaceae</taxon>
        <taxon>Friedmanniella</taxon>
    </lineage>
</organism>
<evidence type="ECO:0000313" key="3">
    <source>
        <dbReference type="EMBL" id="SDR72610.1"/>
    </source>
</evidence>
<protein>
    <recommendedName>
        <fullName evidence="2">DUF1707 domain-containing protein</fullName>
    </recommendedName>
</protein>
<keyword evidence="4" id="KW-1185">Reference proteome</keyword>
<feature type="compositionally biased region" description="Low complexity" evidence="1">
    <location>
        <begin position="92"/>
        <end position="104"/>
    </location>
</feature>
<dbReference type="AlphaFoldDB" id="A0A1H1LE43"/>
<dbReference type="Proteomes" id="UP000199092">
    <property type="component" value="Chromosome I"/>
</dbReference>
<dbReference type="EMBL" id="LT629749">
    <property type="protein sequence ID" value="SDR72610.1"/>
    <property type="molecule type" value="Genomic_DNA"/>
</dbReference>
<dbReference type="STRING" id="546871.SAMN04488543_0226"/>
<evidence type="ECO:0000313" key="4">
    <source>
        <dbReference type="Proteomes" id="UP000199092"/>
    </source>
</evidence>
<sequence length="178" mass="19193">MSEPADPPPPERQRAPLPRIGDAERDRAVEALQVHMAEGRLDREEFDDRLGQALAARTAADLAPLFLDLPEPRPSTGLATTPAYAPPPWSQPAPTAAATPAVVPEPGVPATRPKPLGATLVLTLVWPAAVLFCLATGWQNWWVFIVAAMVAGVVNKTWPGAPDGDERDERDERQHGNH</sequence>
<feature type="region of interest" description="Disordered" evidence="1">
    <location>
        <begin position="157"/>
        <end position="178"/>
    </location>
</feature>
<proteinExistence type="predicted"/>
<evidence type="ECO:0000256" key="1">
    <source>
        <dbReference type="SAM" id="MobiDB-lite"/>
    </source>
</evidence>
<dbReference type="InterPro" id="IPR012551">
    <property type="entry name" value="DUF1707_SHOCT-like"/>
</dbReference>
<gene>
    <name evidence="3" type="ORF">SAMN04488543_0226</name>
</gene>
<feature type="region of interest" description="Disordered" evidence="1">
    <location>
        <begin position="73"/>
        <end position="104"/>
    </location>
</feature>
<evidence type="ECO:0000259" key="2">
    <source>
        <dbReference type="Pfam" id="PF08044"/>
    </source>
</evidence>
<dbReference type="RefSeq" id="WP_091408977.1">
    <property type="nucleotide sequence ID" value="NZ_LT629749.1"/>
</dbReference>
<accession>A0A1H1LE43</accession>
<feature type="domain" description="DUF1707" evidence="2">
    <location>
        <begin position="19"/>
        <end position="70"/>
    </location>
</feature>
<dbReference type="Pfam" id="PF08044">
    <property type="entry name" value="DUF1707"/>
    <property type="match status" value="1"/>
</dbReference>
<feature type="region of interest" description="Disordered" evidence="1">
    <location>
        <begin position="1"/>
        <end position="25"/>
    </location>
</feature>
<dbReference type="OrthoDB" id="3534574at2"/>
<name>A0A1H1LE43_9ACTN</name>